<dbReference type="Proteomes" id="UP001519295">
    <property type="component" value="Unassembled WGS sequence"/>
</dbReference>
<accession>A0ABS4VV78</accession>
<dbReference type="EMBL" id="JAGINU010000001">
    <property type="protein sequence ID" value="MBP2367817.1"/>
    <property type="molecule type" value="Genomic_DNA"/>
</dbReference>
<evidence type="ECO:0000313" key="3">
    <source>
        <dbReference type="Proteomes" id="UP001519295"/>
    </source>
</evidence>
<dbReference type="InterPro" id="IPR039476">
    <property type="entry name" value="P2CMN_synthase_LarB"/>
</dbReference>
<sequence>MEPEPYAHLDHDRLRRTGDPEVVFGLGKTPGQVADLLGRLHAAHPERAVLATRLDDAALAAVARAHPAADLHHTARAATLGPLPPPRGSVLVVTGGTADGPVAGEAALTVGVHGAHARVIADMGVAGIHRVLGIRDELAAADCVIVVAGMEGALASVVGGLTGVPTVAVPTSIGYGAAFEGLAALLGMLTSCAPGTVVVNIDNGYGAGVHAARIARRTGRADASADPDL</sequence>
<dbReference type="Gene3D" id="3.40.50.1970">
    <property type="match status" value="1"/>
</dbReference>
<dbReference type="SMART" id="SM01001">
    <property type="entry name" value="AIRC"/>
    <property type="match status" value="1"/>
</dbReference>
<name>A0ABS4VV78_9PSEU</name>
<evidence type="ECO:0000259" key="1">
    <source>
        <dbReference type="SMART" id="SM01001"/>
    </source>
</evidence>
<protein>
    <submittedName>
        <fullName evidence="2">NCAIR mutase (PurE)-related protein</fullName>
    </submittedName>
</protein>
<dbReference type="PANTHER" id="PTHR43064:SF1">
    <property type="entry name" value="SLL1489 PROTEIN"/>
    <property type="match status" value="1"/>
</dbReference>
<dbReference type="NCBIfam" id="NF033503">
    <property type="entry name" value="LarB"/>
    <property type="match status" value="1"/>
</dbReference>
<organism evidence="2 3">
    <name type="scientific">Pseudonocardia parietis</name>
    <dbReference type="NCBI Taxonomy" id="570936"/>
    <lineage>
        <taxon>Bacteria</taxon>
        <taxon>Bacillati</taxon>
        <taxon>Actinomycetota</taxon>
        <taxon>Actinomycetes</taxon>
        <taxon>Pseudonocardiales</taxon>
        <taxon>Pseudonocardiaceae</taxon>
        <taxon>Pseudonocardia</taxon>
    </lineage>
</organism>
<dbReference type="RefSeq" id="WP_210027998.1">
    <property type="nucleotide sequence ID" value="NZ_JAGINU010000001.1"/>
</dbReference>
<dbReference type="Pfam" id="PF00731">
    <property type="entry name" value="AIRC"/>
    <property type="match status" value="1"/>
</dbReference>
<gene>
    <name evidence="2" type="ORF">JOF36_003513</name>
</gene>
<reference evidence="2 3" key="1">
    <citation type="submission" date="2021-03" db="EMBL/GenBank/DDBJ databases">
        <title>Sequencing the genomes of 1000 actinobacteria strains.</title>
        <authorList>
            <person name="Klenk H.-P."/>
        </authorList>
    </citation>
    <scope>NUCLEOTIDE SEQUENCE [LARGE SCALE GENOMIC DNA]</scope>
    <source>
        <strain evidence="2 3">DSM 45256</strain>
    </source>
</reference>
<dbReference type="PANTHER" id="PTHR43064">
    <property type="entry name" value="PHOSPHORIBOSYLAMINOIMIDAZOLE CARBOXYLASE-RELATED"/>
    <property type="match status" value="1"/>
</dbReference>
<keyword evidence="3" id="KW-1185">Reference proteome</keyword>
<dbReference type="SUPFAM" id="SSF52255">
    <property type="entry name" value="N5-CAIR mutase (phosphoribosylaminoimidazole carboxylase, PurE)"/>
    <property type="match status" value="1"/>
</dbReference>
<evidence type="ECO:0000313" key="2">
    <source>
        <dbReference type="EMBL" id="MBP2367817.1"/>
    </source>
</evidence>
<comment type="caution">
    <text evidence="2">The sequence shown here is derived from an EMBL/GenBank/DDBJ whole genome shotgun (WGS) entry which is preliminary data.</text>
</comment>
<proteinExistence type="predicted"/>
<dbReference type="InterPro" id="IPR000031">
    <property type="entry name" value="PurE_dom"/>
</dbReference>
<feature type="domain" description="PurE" evidence="1">
    <location>
        <begin position="88"/>
        <end position="220"/>
    </location>
</feature>